<feature type="compositionally biased region" description="Polar residues" evidence="1">
    <location>
        <begin position="50"/>
        <end position="65"/>
    </location>
</feature>
<feature type="compositionally biased region" description="Polar residues" evidence="1">
    <location>
        <begin position="78"/>
        <end position="90"/>
    </location>
</feature>
<evidence type="ECO:0000313" key="4">
    <source>
        <dbReference type="Proteomes" id="UP001212841"/>
    </source>
</evidence>
<dbReference type="Gene3D" id="2.60.40.10">
    <property type="entry name" value="Immunoglobulins"/>
    <property type="match status" value="1"/>
</dbReference>
<organism evidence="3 4">
    <name type="scientific">Rhizophlyctis rosea</name>
    <dbReference type="NCBI Taxonomy" id="64517"/>
    <lineage>
        <taxon>Eukaryota</taxon>
        <taxon>Fungi</taxon>
        <taxon>Fungi incertae sedis</taxon>
        <taxon>Chytridiomycota</taxon>
        <taxon>Chytridiomycota incertae sedis</taxon>
        <taxon>Chytridiomycetes</taxon>
        <taxon>Rhizophlyctidales</taxon>
        <taxon>Rhizophlyctidaceae</taxon>
        <taxon>Rhizophlyctis</taxon>
    </lineage>
</organism>
<evidence type="ECO:0000259" key="2">
    <source>
        <dbReference type="Pfam" id="PF23277"/>
    </source>
</evidence>
<feature type="non-terminal residue" evidence="3">
    <location>
        <position position="569"/>
    </location>
</feature>
<dbReference type="GO" id="GO:0005929">
    <property type="term" value="C:cilium"/>
    <property type="evidence" value="ECO:0007669"/>
    <property type="project" value="TreeGrafter"/>
</dbReference>
<feature type="region of interest" description="Disordered" evidence="1">
    <location>
        <begin position="1"/>
        <end position="112"/>
    </location>
</feature>
<evidence type="ECO:0000256" key="1">
    <source>
        <dbReference type="SAM" id="MobiDB-lite"/>
    </source>
</evidence>
<keyword evidence="4" id="KW-1185">Reference proteome</keyword>
<gene>
    <name evidence="3" type="primary">DLEC1_2</name>
    <name evidence="3" type="ORF">HK097_006188</name>
</gene>
<dbReference type="GO" id="GO:0015631">
    <property type="term" value="F:tubulin binding"/>
    <property type="evidence" value="ECO:0007669"/>
    <property type="project" value="TreeGrafter"/>
</dbReference>
<dbReference type="GO" id="GO:0005737">
    <property type="term" value="C:cytoplasm"/>
    <property type="evidence" value="ECO:0007669"/>
    <property type="project" value="TreeGrafter"/>
</dbReference>
<accession>A0AAD5X5T7</accession>
<feature type="domain" description="Deleted in lung and esophageal cancer protein 1 Ig-like" evidence="2">
    <location>
        <begin position="428"/>
        <end position="519"/>
    </location>
</feature>
<name>A0AAD5X5T7_9FUNG</name>
<feature type="compositionally biased region" description="Basic and acidic residues" evidence="1">
    <location>
        <begin position="66"/>
        <end position="76"/>
    </location>
</feature>
<feature type="compositionally biased region" description="Low complexity" evidence="1">
    <location>
        <begin position="24"/>
        <end position="36"/>
    </location>
</feature>
<dbReference type="AlphaFoldDB" id="A0AAD5X5T7"/>
<dbReference type="PANTHER" id="PTHR46348:SF1">
    <property type="entry name" value="DELETED IN LUNG AND ESOPHAGEAL CANCER PROTEIN 1"/>
    <property type="match status" value="1"/>
</dbReference>
<dbReference type="Proteomes" id="UP001212841">
    <property type="component" value="Unassembled WGS sequence"/>
</dbReference>
<dbReference type="EMBL" id="JADGJD010000290">
    <property type="protein sequence ID" value="KAJ3052485.1"/>
    <property type="molecule type" value="Genomic_DNA"/>
</dbReference>
<reference evidence="3" key="1">
    <citation type="submission" date="2020-05" db="EMBL/GenBank/DDBJ databases">
        <title>Phylogenomic resolution of chytrid fungi.</title>
        <authorList>
            <person name="Stajich J.E."/>
            <person name="Amses K."/>
            <person name="Simmons R."/>
            <person name="Seto K."/>
            <person name="Myers J."/>
            <person name="Bonds A."/>
            <person name="Quandt C.A."/>
            <person name="Barry K."/>
            <person name="Liu P."/>
            <person name="Grigoriev I."/>
            <person name="Longcore J.E."/>
            <person name="James T.Y."/>
        </authorList>
    </citation>
    <scope>NUCLEOTIDE SEQUENCE</scope>
    <source>
        <strain evidence="3">JEL0318</strain>
    </source>
</reference>
<protein>
    <submittedName>
        <fullName evidence="3">Deleted in lung and esophageal cancer protein 1</fullName>
    </submittedName>
</protein>
<sequence>MATEIPISPNRPDNLPQLPSKPASSLSTTHSLPSLHIPTRLSRQIKHKSASSIAATPDTSTSSRTHQIEELKRFRGDVTNTRKTPRSQSGKGKPTSARRSARPKSSRTRELSISAQEVEGLIVSPSNQKISALLGGSLADVVDVLRVVDLGGGADAKQSPLAVLHNMLSPNAEDEEFITEEQNSMLETQEDRLSRLRALKDAIDDAQDRASEEDGMRYEDALRQYGNHFKNVGLPPIRTLMDINMEDLRHNGLVSCPRPEDLSTTEEDQTQWKSEMAHQQWDPALEPRIPKYRGYRTNNGFNPLWYTRNAKVVNVLKPGILEIESTTLPAPPGALEPAHKAVLSPINSMRPFTEDEMKIINRIKSRITYLHNPRFPISQPTPSPPNPKSAPLRTYTAETRWSLITTTPQSLFPAPPTPHHPTQTGIIAIPATVLFTSYTPHTTYSKLLTIKNATANSHRFRLTIEPPYVYSSYFSVSLSHSPLPNDGLVAPGMSCTYQITFLPDSLADYEQTFVVSTESGESFKVPVVAKREPPLLTIPEVLHCGPCRAGFVTVRTWDFVNKGGEGRFM</sequence>
<dbReference type="InterPro" id="IPR059041">
    <property type="entry name" value="Ig_DLEC1_1"/>
</dbReference>
<proteinExistence type="predicted"/>
<dbReference type="Pfam" id="PF23277">
    <property type="entry name" value="Ig_Dlec1_1"/>
    <property type="match status" value="1"/>
</dbReference>
<dbReference type="PANTHER" id="PTHR46348">
    <property type="entry name" value="DELETED IN LUNG AND ESOPHAGEAL CANCER PROTEIN 1"/>
    <property type="match status" value="1"/>
</dbReference>
<comment type="caution">
    <text evidence="3">The sequence shown here is derived from an EMBL/GenBank/DDBJ whole genome shotgun (WGS) entry which is preliminary data.</text>
</comment>
<evidence type="ECO:0000313" key="3">
    <source>
        <dbReference type="EMBL" id="KAJ3052485.1"/>
    </source>
</evidence>
<dbReference type="InterPro" id="IPR013783">
    <property type="entry name" value="Ig-like_fold"/>
</dbReference>
<dbReference type="InterPro" id="IPR033304">
    <property type="entry name" value="DLEC1"/>
</dbReference>